<dbReference type="CDD" id="cd00112">
    <property type="entry name" value="LDLa"/>
    <property type="match status" value="1"/>
</dbReference>
<feature type="region of interest" description="Disordered" evidence="9">
    <location>
        <begin position="183"/>
        <end position="202"/>
    </location>
</feature>
<dbReference type="EnsemblMetazoa" id="CapteT225456">
    <property type="protein sequence ID" value="CapteP225456"/>
    <property type="gene ID" value="CapteG225456"/>
</dbReference>
<dbReference type="InterPro" id="IPR002172">
    <property type="entry name" value="LDrepeatLR_classA_rpt"/>
</dbReference>
<comment type="subcellular location">
    <subcellularLocation>
        <location evidence="1">Membrane</location>
        <topology evidence="1">Single-pass type I membrane protein</topology>
    </subcellularLocation>
</comment>
<comment type="caution">
    <text evidence="8">Lacks conserved residue(s) required for the propagation of feature annotation.</text>
</comment>
<dbReference type="SMART" id="SM00192">
    <property type="entry name" value="LDLa"/>
    <property type="match status" value="1"/>
</dbReference>
<keyword evidence="5 10" id="KW-0472">Membrane</keyword>
<protein>
    <recommendedName>
        <fullName evidence="12">MANSC domain-containing protein</fullName>
    </recommendedName>
</protein>
<keyword evidence="4 10" id="KW-1133">Transmembrane helix</keyword>
<dbReference type="PANTHER" id="PTHR46876">
    <property type="entry name" value="LOW-DENSITY LIPOPROTEIN RECEPTOR-RELATED PROTEIN 11"/>
    <property type="match status" value="1"/>
</dbReference>
<evidence type="ECO:0000256" key="1">
    <source>
        <dbReference type="ARBA" id="ARBA00004479"/>
    </source>
</evidence>
<dbReference type="Pfam" id="PF01683">
    <property type="entry name" value="EB"/>
    <property type="match status" value="1"/>
</dbReference>
<dbReference type="Proteomes" id="UP000014760">
    <property type="component" value="Unassembled WGS sequence"/>
</dbReference>
<dbReference type="PROSITE" id="PS01209">
    <property type="entry name" value="LDLRA_1"/>
    <property type="match status" value="1"/>
</dbReference>
<dbReference type="Pfam" id="PF07502">
    <property type="entry name" value="MANEC"/>
    <property type="match status" value="1"/>
</dbReference>
<evidence type="ECO:0000259" key="12">
    <source>
        <dbReference type="PROSITE" id="PS50986"/>
    </source>
</evidence>
<dbReference type="AlphaFoldDB" id="R7VD53"/>
<dbReference type="FunCoup" id="R7VD53">
    <property type="interactions" value="9"/>
</dbReference>
<dbReference type="PANTHER" id="PTHR46876:SF1">
    <property type="entry name" value="LOW-DENSITY LIPOPROTEIN RECEPTOR-RELATED PROTEIN 11"/>
    <property type="match status" value="1"/>
</dbReference>
<evidence type="ECO:0000256" key="7">
    <source>
        <dbReference type="ARBA" id="ARBA00023180"/>
    </source>
</evidence>
<feature type="signal peptide" evidence="11">
    <location>
        <begin position="1"/>
        <end position="21"/>
    </location>
</feature>
<reference evidence="13 15" key="2">
    <citation type="journal article" date="2013" name="Nature">
        <title>Insights into bilaterian evolution from three spiralian genomes.</title>
        <authorList>
            <person name="Simakov O."/>
            <person name="Marletaz F."/>
            <person name="Cho S.J."/>
            <person name="Edsinger-Gonzales E."/>
            <person name="Havlak P."/>
            <person name="Hellsten U."/>
            <person name="Kuo D.H."/>
            <person name="Larsson T."/>
            <person name="Lv J."/>
            <person name="Arendt D."/>
            <person name="Savage R."/>
            <person name="Osoegawa K."/>
            <person name="de Jong P."/>
            <person name="Grimwood J."/>
            <person name="Chapman J.A."/>
            <person name="Shapiro H."/>
            <person name="Aerts A."/>
            <person name="Otillar R.P."/>
            <person name="Terry A.Y."/>
            <person name="Boore J.L."/>
            <person name="Grigoriev I.V."/>
            <person name="Lindberg D.R."/>
            <person name="Seaver E.C."/>
            <person name="Weisblat D.A."/>
            <person name="Putnam N.H."/>
            <person name="Rokhsar D.S."/>
        </authorList>
    </citation>
    <scope>NUCLEOTIDE SEQUENCE</scope>
    <source>
        <strain evidence="13 15">I ESC-2004</strain>
    </source>
</reference>
<feature type="domain" description="MANSC" evidence="12">
    <location>
        <begin position="77"/>
        <end position="158"/>
    </location>
</feature>
<dbReference type="SUPFAM" id="SSF57424">
    <property type="entry name" value="LDL receptor-like module"/>
    <property type="match status" value="1"/>
</dbReference>
<dbReference type="EMBL" id="AMQN01017393">
    <property type="status" value="NOT_ANNOTATED_CDS"/>
    <property type="molecule type" value="Genomic_DNA"/>
</dbReference>
<dbReference type="InterPro" id="IPR013980">
    <property type="entry name" value="MANSC_dom"/>
</dbReference>
<feature type="compositionally biased region" description="Low complexity" evidence="9">
    <location>
        <begin position="376"/>
        <end position="396"/>
    </location>
</feature>
<reference evidence="15" key="1">
    <citation type="submission" date="2012-12" db="EMBL/GenBank/DDBJ databases">
        <authorList>
            <person name="Hellsten U."/>
            <person name="Grimwood J."/>
            <person name="Chapman J.A."/>
            <person name="Shapiro H."/>
            <person name="Aerts A."/>
            <person name="Otillar R.P."/>
            <person name="Terry A.Y."/>
            <person name="Boore J.L."/>
            <person name="Simakov O."/>
            <person name="Marletaz F."/>
            <person name="Cho S.-J."/>
            <person name="Edsinger-Gonzales E."/>
            <person name="Havlak P."/>
            <person name="Kuo D.-H."/>
            <person name="Larsson T."/>
            <person name="Lv J."/>
            <person name="Arendt D."/>
            <person name="Savage R."/>
            <person name="Osoegawa K."/>
            <person name="de Jong P."/>
            <person name="Lindberg D.R."/>
            <person name="Seaver E.C."/>
            <person name="Weisblat D.A."/>
            <person name="Putnam N.H."/>
            <person name="Grigoriev I.V."/>
            <person name="Rokhsar D.S."/>
        </authorList>
    </citation>
    <scope>NUCLEOTIDE SEQUENCE</scope>
    <source>
        <strain evidence="15">I ESC-2004</strain>
    </source>
</reference>
<dbReference type="EMBL" id="KB293067">
    <property type="protein sequence ID" value="ELU16574.1"/>
    <property type="molecule type" value="Genomic_DNA"/>
</dbReference>
<dbReference type="PROSITE" id="PS50068">
    <property type="entry name" value="LDLRA_2"/>
    <property type="match status" value="1"/>
</dbReference>
<evidence type="ECO:0000256" key="9">
    <source>
        <dbReference type="SAM" id="MobiDB-lite"/>
    </source>
</evidence>
<gene>
    <name evidence="13" type="ORF">CAPTEDRAFT_225456</name>
</gene>
<dbReference type="PROSITE" id="PS50986">
    <property type="entry name" value="MANSC"/>
    <property type="match status" value="1"/>
</dbReference>
<evidence type="ECO:0000256" key="2">
    <source>
        <dbReference type="ARBA" id="ARBA00022692"/>
    </source>
</evidence>
<dbReference type="InterPro" id="IPR006149">
    <property type="entry name" value="EB_dom"/>
</dbReference>
<feature type="compositionally biased region" description="Pro residues" evidence="9">
    <location>
        <begin position="313"/>
        <end position="353"/>
    </location>
</feature>
<name>R7VD53_CAPTE</name>
<dbReference type="GO" id="GO:0016020">
    <property type="term" value="C:membrane"/>
    <property type="evidence" value="ECO:0007669"/>
    <property type="project" value="UniProtKB-SubCell"/>
</dbReference>
<keyword evidence="7" id="KW-0325">Glycoprotein</keyword>
<dbReference type="OMA" id="WANRKMI"/>
<accession>R7VD53</accession>
<evidence type="ECO:0000256" key="5">
    <source>
        <dbReference type="ARBA" id="ARBA00023136"/>
    </source>
</evidence>
<dbReference type="OrthoDB" id="10037294at2759"/>
<feature type="chain" id="PRO_5008788988" description="MANSC domain-containing protein" evidence="11">
    <location>
        <begin position="22"/>
        <end position="787"/>
    </location>
</feature>
<evidence type="ECO:0000256" key="8">
    <source>
        <dbReference type="PROSITE-ProRule" id="PRU00124"/>
    </source>
</evidence>
<dbReference type="InterPro" id="IPR036055">
    <property type="entry name" value="LDL_receptor-like_sf"/>
</dbReference>
<dbReference type="InterPro" id="IPR011106">
    <property type="entry name" value="MANSC_N"/>
</dbReference>
<evidence type="ECO:0000256" key="6">
    <source>
        <dbReference type="ARBA" id="ARBA00023157"/>
    </source>
</evidence>
<evidence type="ECO:0000256" key="4">
    <source>
        <dbReference type="ARBA" id="ARBA00022989"/>
    </source>
</evidence>
<organism evidence="13">
    <name type="scientific">Capitella teleta</name>
    <name type="common">Polychaete worm</name>
    <dbReference type="NCBI Taxonomy" id="283909"/>
    <lineage>
        <taxon>Eukaryota</taxon>
        <taxon>Metazoa</taxon>
        <taxon>Spiralia</taxon>
        <taxon>Lophotrochozoa</taxon>
        <taxon>Annelida</taxon>
        <taxon>Polychaeta</taxon>
        <taxon>Sedentaria</taxon>
        <taxon>Scolecida</taxon>
        <taxon>Capitellidae</taxon>
        <taxon>Capitella</taxon>
    </lineage>
</organism>
<keyword evidence="15" id="KW-1185">Reference proteome</keyword>
<proteinExistence type="predicted"/>
<dbReference type="Pfam" id="PF00057">
    <property type="entry name" value="Ldl_recept_a"/>
    <property type="match status" value="1"/>
</dbReference>
<keyword evidence="2 10" id="KW-0812">Transmembrane</keyword>
<evidence type="ECO:0000256" key="11">
    <source>
        <dbReference type="SAM" id="SignalP"/>
    </source>
</evidence>
<evidence type="ECO:0000313" key="13">
    <source>
        <dbReference type="EMBL" id="ELU16574.1"/>
    </source>
</evidence>
<feature type="region of interest" description="Disordered" evidence="9">
    <location>
        <begin position="301"/>
        <end position="359"/>
    </location>
</feature>
<dbReference type="InterPro" id="IPR023415">
    <property type="entry name" value="LDLR_class-A_CS"/>
</dbReference>
<feature type="compositionally biased region" description="Polar residues" evidence="9">
    <location>
        <begin position="432"/>
        <end position="441"/>
    </location>
</feature>
<dbReference type="HOGENOM" id="CLU_356497_0_0_1"/>
<feature type="region of interest" description="Disordered" evidence="9">
    <location>
        <begin position="619"/>
        <end position="663"/>
    </location>
</feature>
<feature type="region of interest" description="Disordered" evidence="9">
    <location>
        <begin position="373"/>
        <end position="528"/>
    </location>
</feature>
<sequence length="787" mass="86052">MVRPKMCSFFAFVTLIAFVSAAKERVSDQSLDQLTSKLWHEIEKRLKEDEGVLSDEERNVLSQFGDDSKDEKCHYDSLNGTIVRTHDSQARGAKFLNSIDSDTDADLDMESCLQACCDEAMCNLAVFKNKEPDHSCYLFDCGSPSVCLFTEHPGFSSHSLPNRRNGNKEQEKHADELEDLAAATTTTSTTEPTTTTTTQQATLPPKKVLTPVALFGECSDHQDCAGSNTECLAGYCLCQEGFHAQDAMCRKDCTRFEFECANEGQPAAYPQCIAIYDKCDGTIHCKDGSDEVNCDTSQTQGFGYESAAQPQPAALPPPRLQQPQPPAPSKPVRPQQPDPIVPQSAPAPQPQPQNPYYDQTDFQSQSYADQLWNYGNKAQPPNLAQQAQQVPQYPQKPVKPPPRRVNRPVVSTPPPEVHTLPPHAAPERPLESPQSSFNAPSAHSVGRKPGPLKPPAYQDQQLPPSHQQPPPKAQIPPQRKTESYPPKVASPEVPLLTKADRNRGGYNPNYGGISDGGRVGPQDGNYNSRGGSGYNMGAAGRGYKLSNSDGYAVDGGGRGYGYGYGNRYGNPPDYRYYDTGGQGMWNNGPSNIDYDYYNVDPEPKADTSDVSKLNEDAISDPALSAVTPPLPLPPVSHRPHTKIQTPPPTTPSIPQEDTKEEAKEEMEQSLQKIDDGGIAAPNALEQSEHSNSKVEIITDKLDIIEEEKVVPKVNNAEPIKTQTSEQNAIITAISSQGAVISLALGLAITAILLVFVGCRLRHMKHRLRKGRPLNSNEADYLINGMYL</sequence>
<reference evidence="14" key="3">
    <citation type="submission" date="2015-06" db="UniProtKB">
        <authorList>
            <consortium name="EnsemblMetazoa"/>
        </authorList>
    </citation>
    <scope>IDENTIFICATION</scope>
</reference>
<feature type="transmembrane region" description="Helical" evidence="10">
    <location>
        <begin position="738"/>
        <end position="758"/>
    </location>
</feature>
<evidence type="ECO:0000256" key="3">
    <source>
        <dbReference type="ARBA" id="ARBA00022729"/>
    </source>
</evidence>
<evidence type="ECO:0000256" key="10">
    <source>
        <dbReference type="SAM" id="Phobius"/>
    </source>
</evidence>
<dbReference type="Gene3D" id="4.10.400.10">
    <property type="entry name" value="Low-density Lipoprotein Receptor"/>
    <property type="match status" value="1"/>
</dbReference>
<keyword evidence="3 11" id="KW-0732">Signal</keyword>
<dbReference type="SMART" id="SM00765">
    <property type="entry name" value="MANEC"/>
    <property type="match status" value="1"/>
</dbReference>
<evidence type="ECO:0000313" key="14">
    <source>
        <dbReference type="EnsemblMetazoa" id="CapteP225456"/>
    </source>
</evidence>
<feature type="disulfide bond" evidence="8">
    <location>
        <begin position="279"/>
        <end position="294"/>
    </location>
</feature>
<keyword evidence="6 8" id="KW-1015">Disulfide bond</keyword>
<evidence type="ECO:0000313" key="15">
    <source>
        <dbReference type="Proteomes" id="UP000014760"/>
    </source>
</evidence>